<feature type="compositionally biased region" description="Low complexity" evidence="1">
    <location>
        <begin position="265"/>
        <end position="279"/>
    </location>
</feature>
<dbReference type="PANTHER" id="PTHR13434">
    <property type="entry name" value="PROTEIN CASC3"/>
    <property type="match status" value="1"/>
</dbReference>
<dbReference type="GO" id="GO:0035145">
    <property type="term" value="C:exon-exon junction complex"/>
    <property type="evidence" value="ECO:0007669"/>
    <property type="project" value="InterPro"/>
</dbReference>
<reference evidence="2" key="1">
    <citation type="journal article" date="2023" name="IScience">
        <title>Live-bearing cockroach genome reveals convergent evolutionary mechanisms linked to viviparity in insects and beyond.</title>
        <authorList>
            <person name="Fouks B."/>
            <person name="Harrison M.C."/>
            <person name="Mikhailova A.A."/>
            <person name="Marchal E."/>
            <person name="English S."/>
            <person name="Carruthers M."/>
            <person name="Jennings E.C."/>
            <person name="Chiamaka E.L."/>
            <person name="Frigard R.A."/>
            <person name="Pippel M."/>
            <person name="Attardo G.M."/>
            <person name="Benoit J.B."/>
            <person name="Bornberg-Bauer E."/>
            <person name="Tobe S.S."/>
        </authorList>
    </citation>
    <scope>NUCLEOTIDE SEQUENCE</scope>
    <source>
        <strain evidence="2">Stay&amp;Tobe</strain>
    </source>
</reference>
<dbReference type="Proteomes" id="UP001233999">
    <property type="component" value="Unassembled WGS sequence"/>
</dbReference>
<evidence type="ECO:0000313" key="3">
    <source>
        <dbReference type="Proteomes" id="UP001233999"/>
    </source>
</evidence>
<feature type="region of interest" description="Disordered" evidence="1">
    <location>
        <begin position="210"/>
        <end position="279"/>
    </location>
</feature>
<name>A0AAD8A1C8_DIPPU</name>
<proteinExistence type="predicted"/>
<accession>A0AAD8A1C8</accession>
<feature type="non-terminal residue" evidence="2">
    <location>
        <position position="330"/>
    </location>
</feature>
<protein>
    <recommendedName>
        <fullName evidence="4">Protein CASC3</fullName>
    </recommendedName>
</protein>
<dbReference type="GO" id="GO:0006397">
    <property type="term" value="P:mRNA processing"/>
    <property type="evidence" value="ECO:0007669"/>
    <property type="project" value="InterPro"/>
</dbReference>
<comment type="caution">
    <text evidence="2">The sequence shown here is derived from an EMBL/GenBank/DDBJ whole genome shotgun (WGS) entry which is preliminary data.</text>
</comment>
<dbReference type="GO" id="GO:0003723">
    <property type="term" value="F:RNA binding"/>
    <property type="evidence" value="ECO:0007669"/>
    <property type="project" value="InterPro"/>
</dbReference>
<keyword evidence="3" id="KW-1185">Reference proteome</keyword>
<evidence type="ECO:0000256" key="1">
    <source>
        <dbReference type="SAM" id="MobiDB-lite"/>
    </source>
</evidence>
<sequence>QEINETLFSLREVEVKQMTKKQWIMQEKNVKEVVMLKQRKFWHEHENRWNHDRYNPDEQAPKSREEIIAIYGYDIRNEEEPPCVRRRTRYGRGPNKYTRNWEDEDFYAKPQATTQSTRGSRRGGRRGGANQTRSIDVNQEEFPPLINNKQNLPIQGSVYSNRTISGRKYKEERINIKKSQQDAFPPLDLDSLHELINRTQNLTINDNVKKSREQNSGTLNVASNRRVHRDIRDVPFTDGGPRNVQGQGRGRGRGTCVGGMDGNLTKSRGNTGSSSGTRLSQDSVQHLHQYGDMDSVSVSQHHQKSNISSNYQVANKSMQDDGPRKSGRSN</sequence>
<feature type="compositionally biased region" description="Gly residues" evidence="1">
    <location>
        <begin position="247"/>
        <end position="261"/>
    </location>
</feature>
<organism evidence="2 3">
    <name type="scientific">Diploptera punctata</name>
    <name type="common">Pacific beetle cockroach</name>
    <dbReference type="NCBI Taxonomy" id="6984"/>
    <lineage>
        <taxon>Eukaryota</taxon>
        <taxon>Metazoa</taxon>
        <taxon>Ecdysozoa</taxon>
        <taxon>Arthropoda</taxon>
        <taxon>Hexapoda</taxon>
        <taxon>Insecta</taxon>
        <taxon>Pterygota</taxon>
        <taxon>Neoptera</taxon>
        <taxon>Polyneoptera</taxon>
        <taxon>Dictyoptera</taxon>
        <taxon>Blattodea</taxon>
        <taxon>Blaberoidea</taxon>
        <taxon>Blaberidae</taxon>
        <taxon>Diplopterinae</taxon>
        <taxon>Diploptera</taxon>
    </lineage>
</organism>
<gene>
    <name evidence="2" type="ORF">L9F63_016141</name>
</gene>
<reference evidence="2" key="2">
    <citation type="submission" date="2023-05" db="EMBL/GenBank/DDBJ databases">
        <authorList>
            <person name="Fouks B."/>
        </authorList>
    </citation>
    <scope>NUCLEOTIDE SEQUENCE</scope>
    <source>
        <strain evidence="2">Stay&amp;Tobe</strain>
        <tissue evidence="2">Testes</tissue>
    </source>
</reference>
<feature type="region of interest" description="Disordered" evidence="1">
    <location>
        <begin position="294"/>
        <end position="330"/>
    </location>
</feature>
<dbReference type="PANTHER" id="PTHR13434:SF0">
    <property type="entry name" value="PROTEIN CASC3"/>
    <property type="match status" value="1"/>
</dbReference>
<feature type="compositionally biased region" description="Polar residues" evidence="1">
    <location>
        <begin position="214"/>
        <end position="223"/>
    </location>
</feature>
<feature type="non-terminal residue" evidence="2">
    <location>
        <position position="1"/>
    </location>
</feature>
<dbReference type="EMBL" id="JASPKZ010004194">
    <property type="protein sequence ID" value="KAJ9590810.1"/>
    <property type="molecule type" value="Genomic_DNA"/>
</dbReference>
<evidence type="ECO:0008006" key="4">
    <source>
        <dbReference type="Google" id="ProtNLM"/>
    </source>
</evidence>
<feature type="region of interest" description="Disordered" evidence="1">
    <location>
        <begin position="86"/>
        <end position="138"/>
    </location>
</feature>
<dbReference type="InterPro" id="IPR028544">
    <property type="entry name" value="CASC3"/>
</dbReference>
<feature type="compositionally biased region" description="Polar residues" evidence="1">
    <location>
        <begin position="296"/>
        <end position="317"/>
    </location>
</feature>
<dbReference type="AlphaFoldDB" id="A0AAD8A1C8"/>
<evidence type="ECO:0000313" key="2">
    <source>
        <dbReference type="EMBL" id="KAJ9590810.1"/>
    </source>
</evidence>